<sequence length="31" mass="3640">MVIESLLKRLLSAMGHSKYSTFEGRRKEMKL</sequence>
<accession>A0A8S5TMH2</accession>
<protein>
    <submittedName>
        <fullName evidence="1">Uncharacterized protein</fullName>
    </submittedName>
</protein>
<reference evidence="1" key="1">
    <citation type="journal article" date="2021" name="Proc. Natl. Acad. Sci. U.S.A.">
        <title>A Catalog of Tens of Thousands of Viruses from Human Metagenomes Reveals Hidden Associations with Chronic Diseases.</title>
        <authorList>
            <person name="Tisza M.J."/>
            <person name="Buck C.B."/>
        </authorList>
    </citation>
    <scope>NUCLEOTIDE SEQUENCE</scope>
    <source>
        <strain evidence="1">Ct9UA16</strain>
    </source>
</reference>
<dbReference type="EMBL" id="BK032859">
    <property type="protein sequence ID" value="DAF64417.1"/>
    <property type="molecule type" value="Genomic_DNA"/>
</dbReference>
<name>A0A8S5TMH2_9CAUD</name>
<proteinExistence type="predicted"/>
<evidence type="ECO:0000313" key="1">
    <source>
        <dbReference type="EMBL" id="DAF64417.1"/>
    </source>
</evidence>
<organism evidence="1">
    <name type="scientific">Siphoviridae sp. ct9UA16</name>
    <dbReference type="NCBI Taxonomy" id="2827793"/>
    <lineage>
        <taxon>Viruses</taxon>
        <taxon>Duplodnaviria</taxon>
        <taxon>Heunggongvirae</taxon>
        <taxon>Uroviricota</taxon>
        <taxon>Caudoviricetes</taxon>
    </lineage>
</organism>